<dbReference type="FunCoup" id="A0D5R6">
    <property type="interactions" value="7"/>
</dbReference>
<reference evidence="2 3" key="1">
    <citation type="journal article" date="2006" name="Nature">
        <title>Global trends of whole-genome duplications revealed by the ciliate Paramecium tetraurelia.</title>
        <authorList>
            <consortium name="Genoscope"/>
            <person name="Aury J.-M."/>
            <person name="Jaillon O."/>
            <person name="Duret L."/>
            <person name="Noel B."/>
            <person name="Jubin C."/>
            <person name="Porcel B.M."/>
            <person name="Segurens B."/>
            <person name="Daubin V."/>
            <person name="Anthouard V."/>
            <person name="Aiach N."/>
            <person name="Arnaiz O."/>
            <person name="Billaut A."/>
            <person name="Beisson J."/>
            <person name="Blanc I."/>
            <person name="Bouhouche K."/>
            <person name="Camara F."/>
            <person name="Duharcourt S."/>
            <person name="Guigo R."/>
            <person name="Gogendeau D."/>
            <person name="Katinka M."/>
            <person name="Keller A.-M."/>
            <person name="Kissmehl R."/>
            <person name="Klotz C."/>
            <person name="Koll F."/>
            <person name="Le Moue A."/>
            <person name="Lepere C."/>
            <person name="Malinsky S."/>
            <person name="Nowacki M."/>
            <person name="Nowak J.K."/>
            <person name="Plattner H."/>
            <person name="Poulain J."/>
            <person name="Ruiz F."/>
            <person name="Serrano V."/>
            <person name="Zagulski M."/>
            <person name="Dessen P."/>
            <person name="Betermier M."/>
            <person name="Weissenbach J."/>
            <person name="Scarpelli C."/>
            <person name="Schachter V."/>
            <person name="Sperling L."/>
            <person name="Meyer E."/>
            <person name="Cohen J."/>
            <person name="Wincker P."/>
        </authorList>
    </citation>
    <scope>NUCLEOTIDE SEQUENCE [LARGE SCALE GENOMIC DNA]</scope>
    <source>
        <strain evidence="2 3">Stock d4-2</strain>
    </source>
</reference>
<evidence type="ECO:0000259" key="1">
    <source>
        <dbReference type="PROSITE" id="PS50275"/>
    </source>
</evidence>
<dbReference type="KEGG" id="ptm:GSPATT00013813001"/>
<dbReference type="GeneID" id="5031564"/>
<dbReference type="Proteomes" id="UP000000600">
    <property type="component" value="Unassembled WGS sequence"/>
</dbReference>
<sequence length="319" mass="37977">MLKGIFSIRTLYFNYEYNLSNPFDKVMGNNSQFNAQQKTSEGLYYYRIPNHSFFLYIIWNTSNLNQFQTTNLPAFQYWQNIFIIKCVLIRYCKLNQQSDGFLIFVSRRETLRSGRKFMQRGCIQDRNCTNFAENQSILILNRQESKDIYSLLDQRINAILFLIITNLKLTIIIKLFIQNTLILDRSCNNQLHESLDRTNIVQSVVSRNFLLNILNQANVIHTLTGEGLKVLPNELEQIFREKWSKQCRYIKFLIQRNWALKTDYTRVGKRTFLGFFQMAKMHNIDIILIILLKLIFKQYYIKIIELHLFDIKKIKGGQN</sequence>
<dbReference type="Pfam" id="PF02383">
    <property type="entry name" value="Syja_N"/>
    <property type="match status" value="1"/>
</dbReference>
<evidence type="ECO:0000313" key="3">
    <source>
        <dbReference type="Proteomes" id="UP000000600"/>
    </source>
</evidence>
<name>A0D5R6_PARTE</name>
<dbReference type="PROSITE" id="PS50275">
    <property type="entry name" value="SAC"/>
    <property type="match status" value="1"/>
</dbReference>
<keyword evidence="3" id="KW-1185">Reference proteome</keyword>
<proteinExistence type="predicted"/>
<dbReference type="PANTHER" id="PTHR45662:SF2">
    <property type="entry name" value="PHOSPHATIDYLINOSITOL-3-PHOSPHATASE SAC1"/>
    <property type="match status" value="1"/>
</dbReference>
<accession>A0D5R6</accession>
<dbReference type="GO" id="GO:0005783">
    <property type="term" value="C:endoplasmic reticulum"/>
    <property type="evidence" value="ECO:0000318"/>
    <property type="project" value="GO_Central"/>
</dbReference>
<evidence type="ECO:0000313" key="2">
    <source>
        <dbReference type="EMBL" id="CAK78383.1"/>
    </source>
</evidence>
<organism evidence="2 3">
    <name type="scientific">Paramecium tetraurelia</name>
    <dbReference type="NCBI Taxonomy" id="5888"/>
    <lineage>
        <taxon>Eukaryota</taxon>
        <taxon>Sar</taxon>
        <taxon>Alveolata</taxon>
        <taxon>Ciliophora</taxon>
        <taxon>Intramacronucleata</taxon>
        <taxon>Oligohymenophorea</taxon>
        <taxon>Peniculida</taxon>
        <taxon>Parameciidae</taxon>
        <taxon>Paramecium</taxon>
    </lineage>
</organism>
<protein>
    <recommendedName>
        <fullName evidence="1">SAC domain-containing protein</fullName>
    </recommendedName>
</protein>
<dbReference type="OrthoDB" id="405996at2759"/>
<gene>
    <name evidence="2" type="ORF">GSPATT00013813001</name>
</gene>
<dbReference type="AlphaFoldDB" id="A0D5R6"/>
<feature type="domain" description="SAC" evidence="1">
    <location>
        <begin position="2"/>
        <end position="161"/>
    </location>
</feature>
<dbReference type="GO" id="GO:0043812">
    <property type="term" value="F:phosphatidylinositol-4-phosphate phosphatase activity"/>
    <property type="evidence" value="ECO:0000318"/>
    <property type="project" value="GO_Central"/>
</dbReference>
<dbReference type="InterPro" id="IPR002013">
    <property type="entry name" value="SAC_dom"/>
</dbReference>
<dbReference type="PANTHER" id="PTHR45662">
    <property type="entry name" value="PHOSPHATIDYLINOSITIDE PHOSPHATASE SAC1"/>
    <property type="match status" value="1"/>
</dbReference>
<dbReference type="HOGENOM" id="CLU_872791_0_0_1"/>
<dbReference type="InParanoid" id="A0D5R6"/>
<dbReference type="STRING" id="5888.A0D5R6"/>
<dbReference type="RefSeq" id="XP_001445780.1">
    <property type="nucleotide sequence ID" value="XM_001445743.1"/>
</dbReference>
<dbReference type="GO" id="GO:0046856">
    <property type="term" value="P:phosphatidylinositol dephosphorylation"/>
    <property type="evidence" value="ECO:0000318"/>
    <property type="project" value="GO_Central"/>
</dbReference>
<dbReference type="EMBL" id="CT868307">
    <property type="protein sequence ID" value="CAK78383.1"/>
    <property type="molecule type" value="Genomic_DNA"/>
</dbReference>